<gene>
    <name evidence="1" type="ORF">R6G86_07745</name>
</gene>
<proteinExistence type="predicted"/>
<evidence type="ECO:0000313" key="2">
    <source>
        <dbReference type="Proteomes" id="UP001275049"/>
    </source>
</evidence>
<dbReference type="EMBL" id="JAWNGA010000014">
    <property type="protein sequence ID" value="MDY5133631.1"/>
    <property type="molecule type" value="Genomic_DNA"/>
</dbReference>
<keyword evidence="2" id="KW-1185">Reference proteome</keyword>
<accession>A0ABU5GC20</accession>
<dbReference type="Proteomes" id="UP001275049">
    <property type="component" value="Unassembled WGS sequence"/>
</dbReference>
<comment type="caution">
    <text evidence="1">The sequence shown here is derived from an EMBL/GenBank/DDBJ whole genome shotgun (WGS) entry which is preliminary data.</text>
</comment>
<organism evidence="1 2">
    <name type="scientific">Actinotignum urinale</name>
    <dbReference type="NCBI Taxonomy" id="190146"/>
    <lineage>
        <taxon>Bacteria</taxon>
        <taxon>Bacillati</taxon>
        <taxon>Actinomycetota</taxon>
        <taxon>Actinomycetes</taxon>
        <taxon>Actinomycetales</taxon>
        <taxon>Actinomycetaceae</taxon>
        <taxon>Actinotignum</taxon>
    </lineage>
</organism>
<protein>
    <submittedName>
        <fullName evidence="1">Uncharacterized protein</fullName>
    </submittedName>
</protein>
<dbReference type="RefSeq" id="WP_320755505.1">
    <property type="nucleotide sequence ID" value="NZ_JAWNGA010000014.1"/>
</dbReference>
<name>A0ABU5GC20_9ACTO</name>
<evidence type="ECO:0000313" key="1">
    <source>
        <dbReference type="EMBL" id="MDY5133631.1"/>
    </source>
</evidence>
<sequence length="77" mass="8121">MTAKLLTWLVHDREAASAVRTGLLAHRLGFLPFPPRFMPAGGRAKPSPSCSLYRAGTPVAHAPGHHQPSLKVSAGAV</sequence>
<reference evidence="1 2" key="1">
    <citation type="submission" date="2023-10" db="EMBL/GenBank/DDBJ databases">
        <title>Whole Genome based description of the genera Actinobaculum and Actinotignum reveals a complex phylogenetic relationship within the species included in the genus Actinotignum.</title>
        <authorList>
            <person name="Jensen C.S."/>
            <person name="Dargis R."/>
            <person name="Kemp M."/>
            <person name="Christensen J.J."/>
        </authorList>
    </citation>
    <scope>NUCLEOTIDE SEQUENCE [LARGE SCALE GENOMIC DNA]</scope>
    <source>
        <strain evidence="1 2">SLA_B974</strain>
    </source>
</reference>